<keyword evidence="1" id="KW-0614">Plasmid</keyword>
<evidence type="ECO:0000313" key="1">
    <source>
        <dbReference type="EMBL" id="BDM74919.1"/>
    </source>
</evidence>
<gene>
    <name evidence="1" type="ORF">HEK616_84060</name>
</gene>
<evidence type="ECO:0000313" key="2">
    <source>
        <dbReference type="Proteomes" id="UP001059597"/>
    </source>
</evidence>
<dbReference type="InterPro" id="IPR046200">
    <property type="entry name" value="DUF6233"/>
</dbReference>
<dbReference type="Proteomes" id="UP001059597">
    <property type="component" value="Plasmid SNP1"/>
</dbReference>
<reference evidence="1" key="1">
    <citation type="submission" date="2022-06" db="EMBL/GenBank/DDBJ databases">
        <title>Complete genome sequence of Streptomyces nigrescens HEK616.</title>
        <authorList>
            <person name="Asamizu S."/>
            <person name="Onaka H."/>
        </authorList>
    </citation>
    <scope>NUCLEOTIDE SEQUENCE</scope>
    <source>
        <strain evidence="1">HEK616</strain>
        <plasmid evidence="1">SNP1</plasmid>
    </source>
</reference>
<dbReference type="EMBL" id="AP026074">
    <property type="protein sequence ID" value="BDM74919.1"/>
    <property type="molecule type" value="Genomic_DNA"/>
</dbReference>
<dbReference type="Pfam" id="PF19746">
    <property type="entry name" value="DUF6233"/>
    <property type="match status" value="1"/>
</dbReference>
<geneLocation type="plasmid" evidence="1 2">
    <name>SNP1</name>
</geneLocation>
<keyword evidence="2" id="KW-1185">Reference proteome</keyword>
<organism evidence="1 2">
    <name type="scientific">Streptomyces nigrescens</name>
    <dbReference type="NCBI Taxonomy" id="1920"/>
    <lineage>
        <taxon>Bacteria</taxon>
        <taxon>Bacillati</taxon>
        <taxon>Actinomycetota</taxon>
        <taxon>Actinomycetes</taxon>
        <taxon>Kitasatosporales</taxon>
        <taxon>Streptomycetaceae</taxon>
        <taxon>Streptomyces</taxon>
    </lineage>
</organism>
<dbReference type="RefSeq" id="WP_261958335.1">
    <property type="nucleotide sequence ID" value="NZ_AP026074.1"/>
</dbReference>
<accession>A0ABM8A8M6</accession>
<proteinExistence type="predicted"/>
<sequence length="107" mass="11965">MNDSLPPDLDRLQTLEYWLRLQLRAVHTRIEEVKRYEASRPKPIPPPQPDWLLQPARAAGDGRPLYVHEGHCPAATGKAITRRQATEALTSGVEACPFCRPDTALGL</sequence>
<name>A0ABM8A8M6_STRNI</name>
<protein>
    <submittedName>
        <fullName evidence="1">Uncharacterized protein</fullName>
    </submittedName>
</protein>